<dbReference type="AlphaFoldDB" id="A0A7C9R8J3"/>
<dbReference type="PROSITE" id="PS51257">
    <property type="entry name" value="PROKAR_LIPOPROTEIN"/>
    <property type="match status" value="1"/>
</dbReference>
<comment type="caution">
    <text evidence="1">The sequence shown here is derived from an EMBL/GenBank/DDBJ whole genome shotgun (WGS) entry which is preliminary data.</text>
</comment>
<dbReference type="EMBL" id="JAAKZG010000005">
    <property type="protein sequence ID" value="NGN42459.1"/>
    <property type="molecule type" value="Genomic_DNA"/>
</dbReference>
<organism evidence="1 2">
    <name type="scientific">Mesorhizobium zhangyense</name>
    <dbReference type="NCBI Taxonomy" id="1776730"/>
    <lineage>
        <taxon>Bacteria</taxon>
        <taxon>Pseudomonadati</taxon>
        <taxon>Pseudomonadota</taxon>
        <taxon>Alphaproteobacteria</taxon>
        <taxon>Hyphomicrobiales</taxon>
        <taxon>Phyllobacteriaceae</taxon>
        <taxon>Mesorhizobium</taxon>
    </lineage>
</organism>
<sequence length="116" mass="12512">MNVLKLGGAMAALCVVLSGCNATTEKDFEAGQALLRKDAAFRKEVLDDCNGKTKALSSSQKIEFAVLMKVPVSEAPATFCKRLISGLAAGRITQTDMARWRRDGYFASLVQVLKTP</sequence>
<evidence type="ECO:0000313" key="2">
    <source>
        <dbReference type="Proteomes" id="UP000481252"/>
    </source>
</evidence>
<evidence type="ECO:0000313" key="1">
    <source>
        <dbReference type="EMBL" id="NGN42459.1"/>
    </source>
</evidence>
<name>A0A7C9R8J3_9HYPH</name>
<dbReference type="Proteomes" id="UP000481252">
    <property type="component" value="Unassembled WGS sequence"/>
</dbReference>
<reference evidence="1 2" key="1">
    <citation type="submission" date="2020-02" db="EMBL/GenBank/DDBJ databases">
        <title>Genome sequence of the type strain CGMCC 1.15528 of Mesorhizobium zhangyense.</title>
        <authorList>
            <person name="Gao J."/>
            <person name="Sun J."/>
        </authorList>
    </citation>
    <scope>NUCLEOTIDE SEQUENCE [LARGE SCALE GENOMIC DNA]</scope>
    <source>
        <strain evidence="1 2">CGMCC 1.15528</strain>
    </source>
</reference>
<accession>A0A7C9R8J3</accession>
<keyword evidence="2" id="KW-1185">Reference proteome</keyword>
<evidence type="ECO:0008006" key="3">
    <source>
        <dbReference type="Google" id="ProtNLM"/>
    </source>
</evidence>
<gene>
    <name evidence="1" type="ORF">G6N74_15425</name>
</gene>
<dbReference type="RefSeq" id="WP_165118790.1">
    <property type="nucleotide sequence ID" value="NZ_JAAKZG010000005.1"/>
</dbReference>
<proteinExistence type="predicted"/>
<protein>
    <recommendedName>
        <fullName evidence="3">Lipoprotein</fullName>
    </recommendedName>
</protein>